<comment type="caution">
    <text evidence="2">The sequence shown here is derived from an EMBL/GenBank/DDBJ whole genome shotgun (WGS) entry which is preliminary data.</text>
</comment>
<proteinExistence type="predicted"/>
<dbReference type="Pfam" id="PF04246">
    <property type="entry name" value="RseC_MucC"/>
    <property type="match status" value="1"/>
</dbReference>
<dbReference type="PIRSF" id="PIRSF004923">
    <property type="entry name" value="RseC"/>
    <property type="match status" value="1"/>
</dbReference>
<gene>
    <name evidence="2" type="ORF">OHT75_12915</name>
</gene>
<dbReference type="RefSeq" id="WP_264727245.1">
    <property type="nucleotide sequence ID" value="NZ_JAPDMX010000028.1"/>
</dbReference>
<accession>A0ABT3IBG6</accession>
<dbReference type="InterPro" id="IPR007359">
    <property type="entry name" value="SigmaE_reg_RseC_MucC"/>
</dbReference>
<feature type="transmembrane region" description="Helical" evidence="1">
    <location>
        <begin position="125"/>
        <end position="142"/>
    </location>
</feature>
<dbReference type="Proteomes" id="UP001163714">
    <property type="component" value="Unassembled WGS sequence"/>
</dbReference>
<dbReference type="PANTHER" id="PTHR35867:SF1">
    <property type="entry name" value="PROTEIN RSEC"/>
    <property type="match status" value="1"/>
</dbReference>
<dbReference type="InterPro" id="IPR026268">
    <property type="entry name" value="RseC"/>
</dbReference>
<evidence type="ECO:0000313" key="2">
    <source>
        <dbReference type="EMBL" id="MCW3173383.1"/>
    </source>
</evidence>
<evidence type="ECO:0000256" key="1">
    <source>
        <dbReference type="SAM" id="Phobius"/>
    </source>
</evidence>
<dbReference type="EMBL" id="JAPDMX010000028">
    <property type="protein sequence ID" value="MCW3173383.1"/>
    <property type="molecule type" value="Genomic_DNA"/>
</dbReference>
<keyword evidence="1" id="KW-0812">Transmembrane</keyword>
<keyword evidence="1" id="KW-1133">Transmembrane helix</keyword>
<name>A0ABT3IBG6_9GAMM</name>
<sequence length="171" mass="18665">MPNQPTPSVRELKPSPLLEELAKVVDYQPGWVMVEVELKSACNHCANNENCGTSAVAKAFSVKTQRFSIASDQAYNKNDMLKLGLPESVIIQAAALVYLLPLLGLFLFAGIGHLFALVLEIDTNLSAMTLALLGAVLSWRVGKYFAHKIEANAQPVIISNLGQQVELFRQV</sequence>
<organism evidence="2 3">
    <name type="scientific">Shewanella subflava</name>
    <dbReference type="NCBI Taxonomy" id="2986476"/>
    <lineage>
        <taxon>Bacteria</taxon>
        <taxon>Pseudomonadati</taxon>
        <taxon>Pseudomonadota</taxon>
        <taxon>Gammaproteobacteria</taxon>
        <taxon>Alteromonadales</taxon>
        <taxon>Shewanellaceae</taxon>
        <taxon>Shewanella</taxon>
    </lineage>
</organism>
<evidence type="ECO:0000313" key="3">
    <source>
        <dbReference type="Proteomes" id="UP001163714"/>
    </source>
</evidence>
<keyword evidence="3" id="KW-1185">Reference proteome</keyword>
<protein>
    <submittedName>
        <fullName evidence="2">SoxR reducing system RseC family protein</fullName>
    </submittedName>
</protein>
<dbReference type="PANTHER" id="PTHR35867">
    <property type="entry name" value="PROTEIN RSEC"/>
    <property type="match status" value="1"/>
</dbReference>
<reference evidence="2" key="1">
    <citation type="submission" date="2022-10" db="EMBL/GenBank/DDBJ databases">
        <title>Shewanella flava sp. nov, isolated from the estuary of the Fenhe River into the Yellow River.</title>
        <authorList>
            <person name="Li Y."/>
        </authorList>
    </citation>
    <scope>NUCLEOTIDE SEQUENCE</scope>
    <source>
        <strain evidence="2">FYR11-62</strain>
    </source>
</reference>
<feature type="transmembrane region" description="Helical" evidence="1">
    <location>
        <begin position="89"/>
        <end position="119"/>
    </location>
</feature>
<keyword evidence="1" id="KW-0472">Membrane</keyword>